<feature type="compositionally biased region" description="Pro residues" evidence="1">
    <location>
        <begin position="104"/>
        <end position="114"/>
    </location>
</feature>
<keyword evidence="2" id="KW-0732">Signal</keyword>
<keyword evidence="5" id="KW-1185">Reference proteome</keyword>
<dbReference type="PANTHER" id="PTHR10587">
    <property type="entry name" value="GLYCOSYL TRANSFERASE-RELATED"/>
    <property type="match status" value="1"/>
</dbReference>
<protein>
    <submittedName>
        <fullName evidence="4">Polysaccharide deacetylase family protein</fullName>
    </submittedName>
</protein>
<organism evidence="4 5">
    <name type="scientific">Paenibacillus chartarius</name>
    <dbReference type="NCBI Taxonomy" id="747481"/>
    <lineage>
        <taxon>Bacteria</taxon>
        <taxon>Bacillati</taxon>
        <taxon>Bacillota</taxon>
        <taxon>Bacilli</taxon>
        <taxon>Bacillales</taxon>
        <taxon>Paenibacillaceae</taxon>
        <taxon>Paenibacillus</taxon>
    </lineage>
</organism>
<gene>
    <name evidence="4" type="ORF">ACFFK0_07740</name>
</gene>
<feature type="domain" description="NodB homology" evidence="3">
    <location>
        <begin position="174"/>
        <end position="353"/>
    </location>
</feature>
<evidence type="ECO:0000313" key="5">
    <source>
        <dbReference type="Proteomes" id="UP001589776"/>
    </source>
</evidence>
<name>A0ABV6DI85_9BACL</name>
<dbReference type="EMBL" id="JBHLWN010000029">
    <property type="protein sequence ID" value="MFC0212351.1"/>
    <property type="molecule type" value="Genomic_DNA"/>
</dbReference>
<evidence type="ECO:0000259" key="3">
    <source>
        <dbReference type="PROSITE" id="PS51677"/>
    </source>
</evidence>
<dbReference type="SUPFAM" id="SSF88713">
    <property type="entry name" value="Glycoside hydrolase/deacetylase"/>
    <property type="match status" value="1"/>
</dbReference>
<feature type="compositionally biased region" description="Low complexity" evidence="1">
    <location>
        <begin position="68"/>
        <end position="103"/>
    </location>
</feature>
<feature type="chain" id="PRO_5045729996" evidence="2">
    <location>
        <begin position="25"/>
        <end position="363"/>
    </location>
</feature>
<feature type="compositionally biased region" description="Low complexity" evidence="1">
    <location>
        <begin position="115"/>
        <end position="131"/>
    </location>
</feature>
<dbReference type="PROSITE" id="PS51257">
    <property type="entry name" value="PROKAR_LIPOPROTEIN"/>
    <property type="match status" value="1"/>
</dbReference>
<feature type="region of interest" description="Disordered" evidence="1">
    <location>
        <begin position="26"/>
        <end position="131"/>
    </location>
</feature>
<evidence type="ECO:0000313" key="4">
    <source>
        <dbReference type="EMBL" id="MFC0212351.1"/>
    </source>
</evidence>
<reference evidence="4 5" key="1">
    <citation type="submission" date="2024-09" db="EMBL/GenBank/DDBJ databases">
        <authorList>
            <person name="Sun Q."/>
            <person name="Mori K."/>
        </authorList>
    </citation>
    <scope>NUCLEOTIDE SEQUENCE [LARGE SCALE GENOMIC DNA]</scope>
    <source>
        <strain evidence="4 5">CCM 7759</strain>
    </source>
</reference>
<dbReference type="InterPro" id="IPR002509">
    <property type="entry name" value="NODB_dom"/>
</dbReference>
<comment type="caution">
    <text evidence="4">The sequence shown here is derived from an EMBL/GenBank/DDBJ whole genome shotgun (WGS) entry which is preliminary data.</text>
</comment>
<dbReference type="Gene3D" id="3.20.20.370">
    <property type="entry name" value="Glycoside hydrolase/deacetylase"/>
    <property type="match status" value="1"/>
</dbReference>
<dbReference type="InterPro" id="IPR011330">
    <property type="entry name" value="Glyco_hydro/deAcase_b/a-brl"/>
</dbReference>
<accession>A0ABV6DI85</accession>
<dbReference type="InterPro" id="IPR050248">
    <property type="entry name" value="Polysacc_deacetylase_ArnD"/>
</dbReference>
<evidence type="ECO:0000256" key="1">
    <source>
        <dbReference type="SAM" id="MobiDB-lite"/>
    </source>
</evidence>
<dbReference type="Pfam" id="PF01522">
    <property type="entry name" value="Polysacc_deac_1"/>
    <property type="match status" value="1"/>
</dbReference>
<evidence type="ECO:0000256" key="2">
    <source>
        <dbReference type="SAM" id="SignalP"/>
    </source>
</evidence>
<feature type="signal peptide" evidence="2">
    <location>
        <begin position="1"/>
        <end position="24"/>
    </location>
</feature>
<proteinExistence type="predicted"/>
<sequence>MIRYAAISKITAAALLAAALGGCAVELPGSASAPKSPAASNAAEPAPQAQAPAPAHKDAGSGSGGAGSAPAAKPAPAAQAPVQEAPPAQPASAAQDAGAAAKPAPTPATAPTPKPAAAAGAAAAQAGTAPAGSQDRKALSWYYMKKGAGKVPDFPKETRSFPADQKAVWVGTGKKVYLTIDNGGEMGDTELLLKSLRDNKVKANFFISGYNIKKYPEYLKKVVADGHLVANHTMTHRDFNKLTDDEVKQEIADFEKLYKDITGKDVVKYFRFPYGAYNRHLLDVVSGLGYTSVFWSTAMRDWEPREHPDDPLNDILGNLHDGNVILMHQGSKENIEGLDAIIKAVKAKGYEFDTVDHLQAPPR</sequence>
<dbReference type="PANTHER" id="PTHR10587:SF78">
    <property type="entry name" value="PEPTIDOGLYCAN-N-ACETYLMURAMIC ACID DEACETYLASE PDAA"/>
    <property type="match status" value="1"/>
</dbReference>
<feature type="compositionally biased region" description="Low complexity" evidence="1">
    <location>
        <begin position="28"/>
        <end position="54"/>
    </location>
</feature>
<dbReference type="RefSeq" id="WP_377469501.1">
    <property type="nucleotide sequence ID" value="NZ_JBHLWN010000029.1"/>
</dbReference>
<dbReference type="Proteomes" id="UP001589776">
    <property type="component" value="Unassembled WGS sequence"/>
</dbReference>
<dbReference type="PROSITE" id="PS51677">
    <property type="entry name" value="NODB"/>
    <property type="match status" value="1"/>
</dbReference>